<reference evidence="2 3" key="1">
    <citation type="submission" date="2019-07" db="EMBL/GenBank/DDBJ databases">
        <title>WGS assembly of Gossypium tomentosum.</title>
        <authorList>
            <person name="Chen Z.J."/>
            <person name="Sreedasyam A."/>
            <person name="Ando A."/>
            <person name="Song Q."/>
            <person name="De L."/>
            <person name="Hulse-Kemp A."/>
            <person name="Ding M."/>
            <person name="Ye W."/>
            <person name="Kirkbride R."/>
            <person name="Jenkins J."/>
            <person name="Plott C."/>
            <person name="Lovell J."/>
            <person name="Lin Y.-M."/>
            <person name="Vaughn R."/>
            <person name="Liu B."/>
            <person name="Li W."/>
            <person name="Simpson S."/>
            <person name="Scheffler B."/>
            <person name="Saski C."/>
            <person name="Grover C."/>
            <person name="Hu G."/>
            <person name="Conover J."/>
            <person name="Carlson J."/>
            <person name="Shu S."/>
            <person name="Boston L."/>
            <person name="Williams M."/>
            <person name="Peterson D."/>
            <person name="Mcgee K."/>
            <person name="Jones D."/>
            <person name="Wendel J."/>
            <person name="Stelly D."/>
            <person name="Grimwood J."/>
            <person name="Schmutz J."/>
        </authorList>
    </citation>
    <scope>NUCLEOTIDE SEQUENCE [LARGE SCALE GENOMIC DNA]</scope>
    <source>
        <strain evidence="2">7179.01</strain>
    </source>
</reference>
<dbReference type="Proteomes" id="UP000322667">
    <property type="component" value="Chromosome D03"/>
</dbReference>
<feature type="signal peptide" evidence="1">
    <location>
        <begin position="1"/>
        <end position="19"/>
    </location>
</feature>
<feature type="chain" id="PRO_5022689921" evidence="1">
    <location>
        <begin position="20"/>
        <end position="74"/>
    </location>
</feature>
<dbReference type="EMBL" id="CM017625">
    <property type="protein sequence ID" value="TYH79948.1"/>
    <property type="molecule type" value="Genomic_DNA"/>
</dbReference>
<organism evidence="2 3">
    <name type="scientific">Gossypium tomentosum</name>
    <name type="common">Hawaiian cotton</name>
    <name type="synonym">Gossypium sandvicense</name>
    <dbReference type="NCBI Taxonomy" id="34277"/>
    <lineage>
        <taxon>Eukaryota</taxon>
        <taxon>Viridiplantae</taxon>
        <taxon>Streptophyta</taxon>
        <taxon>Embryophyta</taxon>
        <taxon>Tracheophyta</taxon>
        <taxon>Spermatophyta</taxon>
        <taxon>Magnoliopsida</taxon>
        <taxon>eudicotyledons</taxon>
        <taxon>Gunneridae</taxon>
        <taxon>Pentapetalae</taxon>
        <taxon>rosids</taxon>
        <taxon>malvids</taxon>
        <taxon>Malvales</taxon>
        <taxon>Malvaceae</taxon>
        <taxon>Malvoideae</taxon>
        <taxon>Gossypium</taxon>
    </lineage>
</organism>
<keyword evidence="1" id="KW-0732">Signal</keyword>
<name>A0A5D2LKW6_GOSTO</name>
<evidence type="ECO:0000313" key="3">
    <source>
        <dbReference type="Proteomes" id="UP000322667"/>
    </source>
</evidence>
<keyword evidence="3" id="KW-1185">Reference proteome</keyword>
<evidence type="ECO:0000313" key="2">
    <source>
        <dbReference type="EMBL" id="TYH79948.1"/>
    </source>
</evidence>
<gene>
    <name evidence="2" type="ORF">ES332_D03G099300v1</name>
</gene>
<accession>A0A5D2LKW6</accession>
<sequence length="74" mass="8364">MVLLLVVCSLPFLVGRIEAAVTANAIFDFLLGMSAVVEFLEVVLAGESNLGRRLVAGLDSVRIRFRRWWQENWE</sequence>
<protein>
    <submittedName>
        <fullName evidence="2">Uncharacterized protein</fullName>
    </submittedName>
</protein>
<proteinExistence type="predicted"/>
<dbReference type="AlphaFoldDB" id="A0A5D2LKW6"/>
<evidence type="ECO:0000256" key="1">
    <source>
        <dbReference type="SAM" id="SignalP"/>
    </source>
</evidence>